<evidence type="ECO:0000313" key="1">
    <source>
        <dbReference type="EMBL" id="PNF43137.1"/>
    </source>
</evidence>
<dbReference type="InParanoid" id="A0A2J7RQN5"/>
<sequence>MSTTSSWTFGLLWARNSPLEVGPPFLTCRRANGQVLCDGGAGEMDWVWFHQRSGRGHLRTCVAASCVAGTEQGLCARNESCGQAVRAPGVIRRRKGVVRIGRRVGPVRCECVFFFGVWGEGDILNRATVLLREVPWSPPPPKRQDASRSSFFPLKVLADVRSADLVPLPLLDAVRGFLHTKNECLALSLSVDLGQVTLLRPNLVLLR</sequence>
<protein>
    <submittedName>
        <fullName evidence="1">Uncharacterized protein</fullName>
    </submittedName>
</protein>
<evidence type="ECO:0000313" key="2">
    <source>
        <dbReference type="Proteomes" id="UP000235965"/>
    </source>
</evidence>
<keyword evidence="2" id="KW-1185">Reference proteome</keyword>
<gene>
    <name evidence="1" type="ORF">B7P43_G17745</name>
</gene>
<comment type="caution">
    <text evidence="1">The sequence shown here is derived from an EMBL/GenBank/DDBJ whole genome shotgun (WGS) entry which is preliminary data.</text>
</comment>
<reference evidence="1 2" key="1">
    <citation type="submission" date="2017-12" db="EMBL/GenBank/DDBJ databases">
        <title>Hemimetabolous genomes reveal molecular basis of termite eusociality.</title>
        <authorList>
            <person name="Harrison M.C."/>
            <person name="Jongepier E."/>
            <person name="Robertson H.M."/>
            <person name="Arning N."/>
            <person name="Bitard-Feildel T."/>
            <person name="Chao H."/>
            <person name="Childers C.P."/>
            <person name="Dinh H."/>
            <person name="Doddapaneni H."/>
            <person name="Dugan S."/>
            <person name="Gowin J."/>
            <person name="Greiner C."/>
            <person name="Han Y."/>
            <person name="Hu H."/>
            <person name="Hughes D.S.T."/>
            <person name="Huylmans A.-K."/>
            <person name="Kemena C."/>
            <person name="Kremer L.P.M."/>
            <person name="Lee S.L."/>
            <person name="Lopez-Ezquerra A."/>
            <person name="Mallet L."/>
            <person name="Monroy-Kuhn J.M."/>
            <person name="Moser A."/>
            <person name="Murali S.C."/>
            <person name="Muzny D.M."/>
            <person name="Otani S."/>
            <person name="Piulachs M.-D."/>
            <person name="Poelchau M."/>
            <person name="Qu J."/>
            <person name="Schaub F."/>
            <person name="Wada-Katsumata A."/>
            <person name="Worley K.C."/>
            <person name="Xie Q."/>
            <person name="Ylla G."/>
            <person name="Poulsen M."/>
            <person name="Gibbs R.A."/>
            <person name="Schal C."/>
            <person name="Richards S."/>
            <person name="Belles X."/>
            <person name="Korb J."/>
            <person name="Bornberg-Bauer E."/>
        </authorList>
    </citation>
    <scope>NUCLEOTIDE SEQUENCE [LARGE SCALE GENOMIC DNA]</scope>
    <source>
        <tissue evidence="1">Whole body</tissue>
    </source>
</reference>
<accession>A0A2J7RQN5</accession>
<name>A0A2J7RQN5_9NEOP</name>
<organism evidence="1 2">
    <name type="scientific">Cryptotermes secundus</name>
    <dbReference type="NCBI Taxonomy" id="105785"/>
    <lineage>
        <taxon>Eukaryota</taxon>
        <taxon>Metazoa</taxon>
        <taxon>Ecdysozoa</taxon>
        <taxon>Arthropoda</taxon>
        <taxon>Hexapoda</taxon>
        <taxon>Insecta</taxon>
        <taxon>Pterygota</taxon>
        <taxon>Neoptera</taxon>
        <taxon>Polyneoptera</taxon>
        <taxon>Dictyoptera</taxon>
        <taxon>Blattodea</taxon>
        <taxon>Blattoidea</taxon>
        <taxon>Termitoidae</taxon>
        <taxon>Kalotermitidae</taxon>
        <taxon>Cryptotermitinae</taxon>
        <taxon>Cryptotermes</taxon>
    </lineage>
</organism>
<dbReference type="EMBL" id="NEVH01000645">
    <property type="protein sequence ID" value="PNF43137.1"/>
    <property type="molecule type" value="Genomic_DNA"/>
</dbReference>
<dbReference type="Proteomes" id="UP000235965">
    <property type="component" value="Unassembled WGS sequence"/>
</dbReference>
<dbReference type="AlphaFoldDB" id="A0A2J7RQN5"/>
<proteinExistence type="predicted"/>